<organism evidence="1 2">
    <name type="scientific">Actinoplanes sichuanensis</name>
    <dbReference type="NCBI Taxonomy" id="512349"/>
    <lineage>
        <taxon>Bacteria</taxon>
        <taxon>Bacillati</taxon>
        <taxon>Actinomycetota</taxon>
        <taxon>Actinomycetes</taxon>
        <taxon>Micromonosporales</taxon>
        <taxon>Micromonosporaceae</taxon>
        <taxon>Actinoplanes</taxon>
    </lineage>
</organism>
<keyword evidence="2" id="KW-1185">Reference proteome</keyword>
<gene>
    <name evidence="1" type="ORF">ACFQ5G_06645</name>
</gene>
<dbReference type="EMBL" id="JBHTMK010000007">
    <property type="protein sequence ID" value="MFD1365019.1"/>
    <property type="molecule type" value="Genomic_DNA"/>
</dbReference>
<evidence type="ECO:0000313" key="2">
    <source>
        <dbReference type="Proteomes" id="UP001597183"/>
    </source>
</evidence>
<name>A0ABW4A2W4_9ACTN</name>
<accession>A0ABW4A2W4</accession>
<protein>
    <submittedName>
        <fullName evidence="1">Uncharacterized protein</fullName>
    </submittedName>
</protein>
<dbReference type="Proteomes" id="UP001597183">
    <property type="component" value="Unassembled WGS sequence"/>
</dbReference>
<sequence length="68" mass="7669">MSVDSGLADTRSSYDTITVNYANRVRDSLPEFPYLGRRRPEKVATWLQNTGSLVETRFLLSKPDGVYG</sequence>
<comment type="caution">
    <text evidence="1">The sequence shown here is derived from an EMBL/GenBank/DDBJ whole genome shotgun (WGS) entry which is preliminary data.</text>
</comment>
<proteinExistence type="predicted"/>
<dbReference type="RefSeq" id="WP_317795248.1">
    <property type="nucleotide sequence ID" value="NZ_AP028461.1"/>
</dbReference>
<reference evidence="2" key="1">
    <citation type="journal article" date="2019" name="Int. J. Syst. Evol. Microbiol.">
        <title>The Global Catalogue of Microorganisms (GCM) 10K type strain sequencing project: providing services to taxonomists for standard genome sequencing and annotation.</title>
        <authorList>
            <consortium name="The Broad Institute Genomics Platform"/>
            <consortium name="The Broad Institute Genome Sequencing Center for Infectious Disease"/>
            <person name="Wu L."/>
            <person name="Ma J."/>
        </authorList>
    </citation>
    <scope>NUCLEOTIDE SEQUENCE [LARGE SCALE GENOMIC DNA]</scope>
    <source>
        <strain evidence="2">CCM 7526</strain>
    </source>
</reference>
<evidence type="ECO:0000313" key="1">
    <source>
        <dbReference type="EMBL" id="MFD1365019.1"/>
    </source>
</evidence>